<reference evidence="4" key="1">
    <citation type="submission" date="2016-06" db="UniProtKB">
        <authorList>
            <consortium name="WormBaseParasite"/>
        </authorList>
    </citation>
    <scope>IDENTIFICATION</scope>
</reference>
<keyword evidence="3" id="KW-1185">Reference proteome</keyword>
<sequence>MWGRAEKRGRPRKTTETKERGARSQPHKGSSEREGEGNHNSTVLECGIYITQEAYTEEEPCTFHGVPARRCIEERIEICLRLVEQISVLKRPEGAMPHSLLLLFRITSFLPRVPDKLES</sequence>
<name>A0A183VE66_TOXCA</name>
<dbReference type="EMBL" id="UYWY01026301">
    <property type="protein sequence ID" value="VDM50357.1"/>
    <property type="molecule type" value="Genomic_DNA"/>
</dbReference>
<evidence type="ECO:0000313" key="4">
    <source>
        <dbReference type="WBParaSite" id="TCNE_0001904001-mRNA-1"/>
    </source>
</evidence>
<protein>
    <submittedName>
        <fullName evidence="2 4">Uncharacterized protein</fullName>
    </submittedName>
</protein>
<dbReference type="AlphaFoldDB" id="A0A183VE66"/>
<accession>A0A183VE66</accession>
<dbReference type="Proteomes" id="UP000050794">
    <property type="component" value="Unassembled WGS sequence"/>
</dbReference>
<evidence type="ECO:0000256" key="1">
    <source>
        <dbReference type="SAM" id="MobiDB-lite"/>
    </source>
</evidence>
<organism evidence="3 4">
    <name type="scientific">Toxocara canis</name>
    <name type="common">Canine roundworm</name>
    <dbReference type="NCBI Taxonomy" id="6265"/>
    <lineage>
        <taxon>Eukaryota</taxon>
        <taxon>Metazoa</taxon>
        <taxon>Ecdysozoa</taxon>
        <taxon>Nematoda</taxon>
        <taxon>Chromadorea</taxon>
        <taxon>Rhabditida</taxon>
        <taxon>Spirurina</taxon>
        <taxon>Ascaridomorpha</taxon>
        <taxon>Ascaridoidea</taxon>
        <taxon>Toxocaridae</taxon>
        <taxon>Toxocara</taxon>
    </lineage>
</organism>
<evidence type="ECO:0000313" key="3">
    <source>
        <dbReference type="Proteomes" id="UP000050794"/>
    </source>
</evidence>
<feature type="compositionally biased region" description="Basic and acidic residues" evidence="1">
    <location>
        <begin position="1"/>
        <end position="22"/>
    </location>
</feature>
<evidence type="ECO:0000313" key="2">
    <source>
        <dbReference type="EMBL" id="VDM50357.1"/>
    </source>
</evidence>
<dbReference type="WBParaSite" id="TCNE_0001904001-mRNA-1">
    <property type="protein sequence ID" value="TCNE_0001904001-mRNA-1"/>
    <property type="gene ID" value="TCNE_0001904001"/>
</dbReference>
<gene>
    <name evidence="2" type="ORF">TCNE_LOCUS19036</name>
</gene>
<reference evidence="2 3" key="2">
    <citation type="submission" date="2018-11" db="EMBL/GenBank/DDBJ databases">
        <authorList>
            <consortium name="Pathogen Informatics"/>
        </authorList>
    </citation>
    <scope>NUCLEOTIDE SEQUENCE [LARGE SCALE GENOMIC DNA]</scope>
</reference>
<proteinExistence type="predicted"/>
<feature type="region of interest" description="Disordered" evidence="1">
    <location>
        <begin position="1"/>
        <end position="40"/>
    </location>
</feature>